<name>A0ABQ5N4Y6_9CLOT</name>
<dbReference type="InterPro" id="IPR000551">
    <property type="entry name" value="MerR-type_HTH_dom"/>
</dbReference>
<dbReference type="InterPro" id="IPR029063">
    <property type="entry name" value="SAM-dependent_MTases_sf"/>
</dbReference>
<sequence length="407" mass="47127">MKIGKFAEINSLTIDTVRHYMDMGLIIPEKQGGQYDFDDKCVRDLQDILSLKGMGFSLSEIKSIFLFKRFGKLTKYQENQCFKTLFINKAKQLEFQMKEITDMQQKLKEKLSSLSDNETSNTFIIGVDLKALELLKCLKCENDLVLSEGTIVNNQIINGKLTCACGEEYLIEDGILKVINEAPNNDISINFDFNYITDYITSTNMDYLDNVYRGIDWLHKKIDFDSFKNKTILELGSGIGFFLRSIYEDLPDNSLYIAVDYDISRHIFLKNILQTASCKKNVLFICSDFKQIPIKNKSIDVLMDISGTSNFSFDNEEFLLKLVDNYIKEKAYLVGTYILFKNFAFNSLIQNIYRKNFMLEEVKKQLLELKYTITEESISKYVEKGGKYESYFKDGEKVHSYLALGKR</sequence>
<dbReference type="SUPFAM" id="SSF46955">
    <property type="entry name" value="Putative DNA-binding domain"/>
    <property type="match status" value="1"/>
</dbReference>
<dbReference type="SUPFAM" id="SSF53335">
    <property type="entry name" value="S-adenosyl-L-methionine-dependent methyltransferases"/>
    <property type="match status" value="1"/>
</dbReference>
<keyword evidence="2" id="KW-0175">Coiled coil</keyword>
<dbReference type="Gene3D" id="3.40.50.150">
    <property type="entry name" value="Vaccinia Virus protein VP39"/>
    <property type="match status" value="1"/>
</dbReference>
<evidence type="ECO:0000313" key="5">
    <source>
        <dbReference type="Proteomes" id="UP001208567"/>
    </source>
</evidence>
<accession>A0ABQ5N4Y6</accession>
<dbReference type="EMBL" id="BRXR01000001">
    <property type="protein sequence ID" value="GLC30272.1"/>
    <property type="molecule type" value="Genomic_DNA"/>
</dbReference>
<comment type="caution">
    <text evidence="4">The sequence shown here is derived from an EMBL/GenBank/DDBJ whole genome shotgun (WGS) entry which is preliminary data.</text>
</comment>
<organism evidence="4 5">
    <name type="scientific">Clostridium omnivorum</name>
    <dbReference type="NCBI Taxonomy" id="1604902"/>
    <lineage>
        <taxon>Bacteria</taxon>
        <taxon>Bacillati</taxon>
        <taxon>Bacillota</taxon>
        <taxon>Clostridia</taxon>
        <taxon>Eubacteriales</taxon>
        <taxon>Clostridiaceae</taxon>
        <taxon>Clostridium</taxon>
    </lineage>
</organism>
<evidence type="ECO:0000256" key="1">
    <source>
        <dbReference type="ARBA" id="ARBA00023125"/>
    </source>
</evidence>
<dbReference type="Proteomes" id="UP001208567">
    <property type="component" value="Unassembled WGS sequence"/>
</dbReference>
<gene>
    <name evidence="4" type="ORF">bsdE14_16820</name>
</gene>
<dbReference type="InterPro" id="IPR009061">
    <property type="entry name" value="DNA-bd_dom_put_sf"/>
</dbReference>
<dbReference type="SMART" id="SM00422">
    <property type="entry name" value="HTH_MERR"/>
    <property type="match status" value="1"/>
</dbReference>
<dbReference type="Pfam" id="PF13411">
    <property type="entry name" value="MerR_1"/>
    <property type="match status" value="1"/>
</dbReference>
<feature type="coiled-coil region" evidence="2">
    <location>
        <begin position="90"/>
        <end position="117"/>
    </location>
</feature>
<dbReference type="Gene3D" id="1.10.1660.10">
    <property type="match status" value="1"/>
</dbReference>
<dbReference type="PANTHER" id="PTHR30204:SF96">
    <property type="entry name" value="CHROMOSOME-ANCHORING PROTEIN RACA"/>
    <property type="match status" value="1"/>
</dbReference>
<proteinExistence type="predicted"/>
<reference evidence="4 5" key="1">
    <citation type="journal article" date="2024" name="Int. J. Syst. Evol. Microbiol.">
        <title>Clostridium omnivorum sp. nov., isolated from anoxic soil under the treatment of reductive soil disinfestation.</title>
        <authorList>
            <person name="Ueki A."/>
            <person name="Tonouchi A."/>
            <person name="Kaku N."/>
            <person name="Honma S."/>
            <person name="Ueki K."/>
        </authorList>
    </citation>
    <scope>NUCLEOTIDE SEQUENCE [LARGE SCALE GENOMIC DNA]</scope>
    <source>
        <strain evidence="4 5">E14</strain>
    </source>
</reference>
<dbReference type="PANTHER" id="PTHR30204">
    <property type="entry name" value="REDOX-CYCLING DRUG-SENSING TRANSCRIPTIONAL ACTIVATOR SOXR"/>
    <property type="match status" value="1"/>
</dbReference>
<dbReference type="InterPro" id="IPR047057">
    <property type="entry name" value="MerR_fam"/>
</dbReference>
<evidence type="ECO:0000313" key="4">
    <source>
        <dbReference type="EMBL" id="GLC30272.1"/>
    </source>
</evidence>
<feature type="domain" description="HTH merR-type" evidence="3">
    <location>
        <begin position="1"/>
        <end position="67"/>
    </location>
</feature>
<dbReference type="PROSITE" id="PS50937">
    <property type="entry name" value="HTH_MERR_2"/>
    <property type="match status" value="1"/>
</dbReference>
<evidence type="ECO:0000259" key="3">
    <source>
        <dbReference type="PROSITE" id="PS50937"/>
    </source>
</evidence>
<keyword evidence="1" id="KW-0238">DNA-binding</keyword>
<evidence type="ECO:0000256" key="2">
    <source>
        <dbReference type="SAM" id="Coils"/>
    </source>
</evidence>
<protein>
    <submittedName>
        <fullName evidence="4">MerR family transcriptional regulator</fullName>
    </submittedName>
</protein>
<dbReference type="RefSeq" id="WP_264849536.1">
    <property type="nucleotide sequence ID" value="NZ_BRXR01000001.1"/>
</dbReference>
<keyword evidence="5" id="KW-1185">Reference proteome</keyword>